<reference evidence="2" key="1">
    <citation type="submission" date="2015-06" db="UniProtKB">
        <authorList>
            <consortium name="EnsemblPlants"/>
        </authorList>
    </citation>
    <scope>IDENTIFICATION</scope>
</reference>
<evidence type="ECO:0000313" key="2">
    <source>
        <dbReference type="EnsemblPlants" id="EMT23921"/>
    </source>
</evidence>
<feature type="region of interest" description="Disordered" evidence="1">
    <location>
        <begin position="1"/>
        <end position="64"/>
    </location>
</feature>
<organism evidence="2">
    <name type="scientific">Aegilops tauschii</name>
    <name type="common">Tausch's goatgrass</name>
    <name type="synonym">Aegilops squarrosa</name>
    <dbReference type="NCBI Taxonomy" id="37682"/>
    <lineage>
        <taxon>Eukaryota</taxon>
        <taxon>Viridiplantae</taxon>
        <taxon>Streptophyta</taxon>
        <taxon>Embryophyta</taxon>
        <taxon>Tracheophyta</taxon>
        <taxon>Spermatophyta</taxon>
        <taxon>Magnoliopsida</taxon>
        <taxon>Liliopsida</taxon>
        <taxon>Poales</taxon>
        <taxon>Poaceae</taxon>
        <taxon>BOP clade</taxon>
        <taxon>Pooideae</taxon>
        <taxon>Triticodae</taxon>
        <taxon>Triticeae</taxon>
        <taxon>Triticinae</taxon>
        <taxon>Aegilops</taxon>
    </lineage>
</organism>
<feature type="compositionally biased region" description="Gly residues" evidence="1">
    <location>
        <begin position="34"/>
        <end position="64"/>
    </location>
</feature>
<sequence length="64" mass="5970">MDGQDGGQGQRPKPDGNRNPKRGSIIKTIIADWTGGGGTPTTAGGGGGGGGGGGNEDTGNCGGS</sequence>
<name>M8CKJ8_AEGTA</name>
<dbReference type="EnsemblPlants" id="EMT23921">
    <property type="protein sequence ID" value="EMT23921"/>
    <property type="gene ID" value="F775_29377"/>
</dbReference>
<proteinExistence type="predicted"/>
<evidence type="ECO:0000256" key="1">
    <source>
        <dbReference type="SAM" id="MobiDB-lite"/>
    </source>
</evidence>
<dbReference type="AlphaFoldDB" id="M8CKJ8"/>
<protein>
    <submittedName>
        <fullName evidence="2">Uncharacterized protein</fullName>
    </submittedName>
</protein>
<accession>M8CKJ8</accession>